<dbReference type="FunFam" id="3.40.50.300:FF:000413">
    <property type="entry name" value="Translocase of chloroplast 120, chloroplastic"/>
    <property type="match status" value="1"/>
</dbReference>
<keyword evidence="2" id="KW-0813">Transport</keyword>
<dbReference type="PANTHER" id="PTHR10903:SF120">
    <property type="entry name" value="TRANSLOCASE OF CHLOROPLAST 159, CHLOROPLASTIC"/>
    <property type="match status" value="1"/>
</dbReference>
<keyword evidence="8" id="KW-0378">Hydrolase</keyword>
<evidence type="ECO:0000313" key="20">
    <source>
        <dbReference type="Proteomes" id="UP000583929"/>
    </source>
</evidence>
<feature type="compositionally biased region" description="Basic and acidic residues" evidence="17">
    <location>
        <begin position="453"/>
        <end position="466"/>
    </location>
</feature>
<dbReference type="Proteomes" id="UP000583929">
    <property type="component" value="Unassembled WGS sequence"/>
</dbReference>
<sequence length="1372" mass="147848">MEPLKSPSSPDATTPTTTTMTPPSSFSTGSFSPFQYSDLVDASSPYNFDDNGEKGAGVVNMLSGGVRPIAKVSIDDDDVVVDDGSDDDGVLNGSKVGVLEVKEESAVVLGVESLLEGGGGGVTPQKQEEEEDLVADNGVSNDDKEGDKVLVVEKSDHFDGEEVKLEAEKLVKEYGGESGFRVGGDVDVEQGKIGDSGNDVKDSYVSLEEKLVEQVVPDSQSDENIVVGSVIGGVDDEVDTKGGKDGGIEADFEVDKGANDEEVFSGMPLDSDSNVNIVVEPDIVGSVEEVDTKNISGIEEEGALEAGVQKNSLVVEKGGGDDDEEVQSADTVVLKSMPKNSELVEPIVGGVDEVDTKNISGKEEGVLEVDSDVQNRSLVVEKGDNDEEVQSIDTVGPKSMLTDPEFNRNVSVEPVVGGGLDEVDTKNVSRREEADSEVQQNNLVIENGVVSDLPKDETLQQDEKLTHNTRSSIEEPTSIINREMMVEGENKEKHLPEEYGEIDGSGTDDENEDIVFGSSAKQFLEELERASGAGSHSGADSSHDHSQRIDGQIVTDSDEEVDTDDDEGGGKEMFDSAALAALLKAATGASSDGGNITITSSDGSRLFSVERPAGLGSSLPSVRPASRPTPTHSSLFSPSNLVAGGDSEKSLSEEEKQRLEKFQQLRVKYLRLVKRVGGSIEDSIARQVLYRLALVSGRQAGQAFSLESAKAKALQLESEGNDDLDFSLNILVIGKTGVGKSATINSIFGEEKIPIHAFGPSTTSVKEIVGTVDGVKIRVFDTPGLKPAAMEQSANRNILSSVKNVTKKCPPDIVLYVDRLDTHSRDLNDMPMLRLITSVLGPSIWRSVIVTLTHAASSPPDGPSGTPLNYELFVAQRSQIVQQTIGQAVGDLRTMSPSLMNPISLAENHSSCRKNRDGEKVLPNGQAWRSQLLLLSYSMKILSEASNLSKPQESVDHKKLFGFRSRSPPLPYLLSWLLQSRAHPKLSGDQGGEIGDSDIDLDDLSDSDGEEEDEYDQLPPFKPLRNFQIAKLSKEQKKAYMEEYDYRVKLLQKKQWREELKRMKEMKKRGGKVSAEELAFAGEDDPENGTPAAVPVALPDMALPPSFDGDNPAYRYRFLEPTSQLLARPVLDTHGWDHDCGYDGVNLEQTLAIVNRFPGVVAVQVTKDKKEFNIHLDSSVAAKHGDNGSSMAGFDIQNIGKQLAYIVRGETKFKSFRKNKTTAGTSVTFLGENVSTGFKIENQTGLGKRVVLVGSTGVVKSQSDSAYGANLEVRLREADFPIGQDQSSLGLSLVKWRGDLALGANLQSQFSLGRNYKVAVRAGLNNKLSGQISIRTSSSEQLQLALFAILPVVRSIYKLICPGPGSENYALY</sequence>
<comment type="subcellular location">
    <subcellularLocation>
        <location evidence="15">Plastid</location>
        <location evidence="15">Chloroplast outer membrane</location>
        <topology evidence="15">Single-pass membrane protein</topology>
    </subcellularLocation>
</comment>
<evidence type="ECO:0000256" key="11">
    <source>
        <dbReference type="ARBA" id="ARBA00022927"/>
    </source>
</evidence>
<feature type="compositionally biased region" description="Acidic residues" evidence="17">
    <location>
        <begin position="498"/>
        <end position="513"/>
    </location>
</feature>
<feature type="region of interest" description="Disordered" evidence="17">
    <location>
        <begin position="985"/>
        <end position="1018"/>
    </location>
</feature>
<dbReference type="InterPro" id="IPR005690">
    <property type="entry name" value="Toc86_159"/>
</dbReference>
<evidence type="ECO:0000256" key="15">
    <source>
        <dbReference type="ARBA" id="ARBA00023766"/>
    </source>
</evidence>
<name>A0A7J6IAZ5_CANSA</name>
<feature type="compositionally biased region" description="Polar residues" evidence="17">
    <location>
        <begin position="628"/>
        <end position="640"/>
    </location>
</feature>
<keyword evidence="20" id="KW-1185">Reference proteome</keyword>
<dbReference type="GO" id="GO:0015031">
    <property type="term" value="P:protein transport"/>
    <property type="evidence" value="ECO:0007669"/>
    <property type="project" value="UniProtKB-KW"/>
</dbReference>
<evidence type="ECO:0000256" key="3">
    <source>
        <dbReference type="ARBA" id="ARBA00022528"/>
    </source>
</evidence>
<keyword evidence="10" id="KW-0460">Magnesium</keyword>
<dbReference type="GO" id="GO:0009707">
    <property type="term" value="C:chloroplast outer membrane"/>
    <property type="evidence" value="ECO:0007669"/>
    <property type="project" value="UniProtKB-SubCell"/>
</dbReference>
<feature type="compositionally biased region" description="Acidic residues" evidence="17">
    <location>
        <begin position="995"/>
        <end position="1016"/>
    </location>
</feature>
<dbReference type="GO" id="GO:0046872">
    <property type="term" value="F:metal ion binding"/>
    <property type="evidence" value="ECO:0007669"/>
    <property type="project" value="UniProtKB-KW"/>
</dbReference>
<dbReference type="SUPFAM" id="SSF52540">
    <property type="entry name" value="P-loop containing nucleoside triphosphate hydrolases"/>
    <property type="match status" value="1"/>
</dbReference>
<evidence type="ECO:0000256" key="17">
    <source>
        <dbReference type="SAM" id="MobiDB-lite"/>
    </source>
</evidence>
<evidence type="ECO:0000313" key="19">
    <source>
        <dbReference type="EMBL" id="KAF4404241.1"/>
    </source>
</evidence>
<keyword evidence="3" id="KW-0150">Chloroplast</keyword>
<feature type="compositionally biased region" description="Acidic residues" evidence="17">
    <location>
        <begin position="556"/>
        <end position="567"/>
    </location>
</feature>
<gene>
    <name evidence="19" type="ORF">G4B88_014697</name>
</gene>
<dbReference type="Pfam" id="PF04548">
    <property type="entry name" value="AIG1"/>
    <property type="match status" value="1"/>
</dbReference>
<dbReference type="CDD" id="cd01853">
    <property type="entry name" value="Toc34_like"/>
    <property type="match status" value="1"/>
</dbReference>
<comment type="caution">
    <text evidence="19">The sequence shown here is derived from an EMBL/GenBank/DDBJ whole genome shotgun (WGS) entry which is preliminary data.</text>
</comment>
<keyword evidence="6" id="KW-0479">Metal-binding</keyword>
<proteinExistence type="inferred from homology"/>
<feature type="compositionally biased region" description="Basic and acidic residues" evidence="17">
    <location>
        <begin position="484"/>
        <end position="497"/>
    </location>
</feature>
<dbReference type="EMBL" id="JAATIQ010000002">
    <property type="protein sequence ID" value="KAF4404241.1"/>
    <property type="molecule type" value="Genomic_DNA"/>
</dbReference>
<keyword evidence="5" id="KW-0812">Transmembrane</keyword>
<evidence type="ECO:0000256" key="16">
    <source>
        <dbReference type="ARBA" id="ARBA00023775"/>
    </source>
</evidence>
<feature type="compositionally biased region" description="Basic and acidic residues" evidence="17">
    <location>
        <begin position="646"/>
        <end position="655"/>
    </location>
</feature>
<keyword evidence="4" id="KW-0934">Plastid</keyword>
<dbReference type="Gene3D" id="3.40.50.300">
    <property type="entry name" value="P-loop containing nucleotide triphosphate hydrolases"/>
    <property type="match status" value="1"/>
</dbReference>
<evidence type="ECO:0000256" key="4">
    <source>
        <dbReference type="ARBA" id="ARBA00022640"/>
    </source>
</evidence>
<dbReference type="PROSITE" id="PS51720">
    <property type="entry name" value="G_AIG1"/>
    <property type="match status" value="1"/>
</dbReference>
<evidence type="ECO:0000256" key="9">
    <source>
        <dbReference type="ARBA" id="ARBA00022805"/>
    </source>
</evidence>
<feature type="region of interest" description="Disordered" evidence="17">
    <location>
        <begin position="395"/>
        <end position="438"/>
    </location>
</feature>
<evidence type="ECO:0000256" key="7">
    <source>
        <dbReference type="ARBA" id="ARBA00022741"/>
    </source>
</evidence>
<feature type="region of interest" description="Disordered" evidence="17">
    <location>
        <begin position="117"/>
        <end position="146"/>
    </location>
</feature>
<keyword evidence="7" id="KW-0547">Nucleotide-binding</keyword>
<keyword evidence="11" id="KW-0653">Protein transport</keyword>
<dbReference type="NCBIfam" id="TIGR00993">
    <property type="entry name" value="3a0901s04IAP86"/>
    <property type="match status" value="1"/>
</dbReference>
<evidence type="ECO:0000256" key="10">
    <source>
        <dbReference type="ARBA" id="ARBA00022842"/>
    </source>
</evidence>
<dbReference type="InterPro" id="IPR027417">
    <property type="entry name" value="P-loop_NTPase"/>
</dbReference>
<evidence type="ECO:0000256" key="8">
    <source>
        <dbReference type="ARBA" id="ARBA00022801"/>
    </source>
</evidence>
<dbReference type="GO" id="GO:0005525">
    <property type="term" value="F:GTP binding"/>
    <property type="evidence" value="ECO:0007669"/>
    <property type="project" value="UniProtKB-KW"/>
</dbReference>
<protein>
    <recommendedName>
        <fullName evidence="18">AIG1-type G domain-containing protein</fullName>
    </recommendedName>
</protein>
<dbReference type="InterPro" id="IPR024283">
    <property type="entry name" value="TOC159_MAD"/>
</dbReference>
<accession>A0A7J6IAZ5</accession>
<evidence type="ECO:0000256" key="12">
    <source>
        <dbReference type="ARBA" id="ARBA00022989"/>
    </source>
</evidence>
<feature type="region of interest" description="Disordered" evidence="17">
    <location>
        <begin position="614"/>
        <end position="655"/>
    </location>
</feature>
<evidence type="ECO:0000256" key="13">
    <source>
        <dbReference type="ARBA" id="ARBA00023134"/>
    </source>
</evidence>
<comment type="similarity">
    <text evidence="16">Belongs to the TRAFAC class TrmE-Era-EngA-EngB-Septin-like GTPase superfamily. AIG1/Toc34/Toc159-like paraseptin GTPase family. TOC159 subfamily.</text>
</comment>
<dbReference type="PANTHER" id="PTHR10903">
    <property type="entry name" value="GTPASE, IMAP FAMILY MEMBER-RELATED"/>
    <property type="match status" value="1"/>
</dbReference>
<evidence type="ECO:0000256" key="14">
    <source>
        <dbReference type="ARBA" id="ARBA00023136"/>
    </source>
</evidence>
<feature type="domain" description="AIG1-type G" evidence="18">
    <location>
        <begin position="725"/>
        <end position="959"/>
    </location>
</feature>
<keyword evidence="14" id="KW-0472">Membrane</keyword>
<feature type="region of interest" description="Disordered" evidence="17">
    <location>
        <begin position="452"/>
        <end position="572"/>
    </location>
</feature>
<keyword evidence="12" id="KW-1133">Transmembrane helix</keyword>
<evidence type="ECO:0000256" key="2">
    <source>
        <dbReference type="ARBA" id="ARBA00022448"/>
    </source>
</evidence>
<evidence type="ECO:0000256" key="1">
    <source>
        <dbReference type="ARBA" id="ARBA00001946"/>
    </source>
</evidence>
<feature type="compositionally biased region" description="Polar residues" evidence="17">
    <location>
        <begin position="468"/>
        <end position="480"/>
    </location>
</feature>
<dbReference type="InterPro" id="IPR006703">
    <property type="entry name" value="G_AIG1"/>
</dbReference>
<evidence type="ECO:0000256" key="5">
    <source>
        <dbReference type="ARBA" id="ARBA00022692"/>
    </source>
</evidence>
<comment type="cofactor">
    <cofactor evidence="1">
        <name>Mg(2+)</name>
        <dbReference type="ChEBI" id="CHEBI:18420"/>
    </cofactor>
</comment>
<dbReference type="InterPro" id="IPR045058">
    <property type="entry name" value="GIMA/IAN/Toc"/>
</dbReference>
<dbReference type="Pfam" id="PF11886">
    <property type="entry name" value="TOC159_MAD"/>
    <property type="match status" value="1"/>
</dbReference>
<evidence type="ECO:0000259" key="18">
    <source>
        <dbReference type="PROSITE" id="PS51720"/>
    </source>
</evidence>
<dbReference type="GO" id="GO:0045036">
    <property type="term" value="P:protein targeting to chloroplast"/>
    <property type="evidence" value="ECO:0007669"/>
    <property type="project" value="InterPro"/>
</dbReference>
<keyword evidence="9" id="KW-1002">Plastid outer membrane</keyword>
<organism evidence="19 20">
    <name type="scientific">Cannabis sativa</name>
    <name type="common">Hemp</name>
    <name type="synonym">Marijuana</name>
    <dbReference type="NCBI Taxonomy" id="3483"/>
    <lineage>
        <taxon>Eukaryota</taxon>
        <taxon>Viridiplantae</taxon>
        <taxon>Streptophyta</taxon>
        <taxon>Embryophyta</taxon>
        <taxon>Tracheophyta</taxon>
        <taxon>Spermatophyta</taxon>
        <taxon>Magnoliopsida</taxon>
        <taxon>eudicotyledons</taxon>
        <taxon>Gunneridae</taxon>
        <taxon>Pentapetalae</taxon>
        <taxon>rosids</taxon>
        <taxon>fabids</taxon>
        <taxon>Rosales</taxon>
        <taxon>Cannabaceae</taxon>
        <taxon>Cannabis</taxon>
    </lineage>
</organism>
<evidence type="ECO:0000256" key="6">
    <source>
        <dbReference type="ARBA" id="ARBA00022723"/>
    </source>
</evidence>
<feature type="region of interest" description="Disordered" evidence="17">
    <location>
        <begin position="1"/>
        <end position="32"/>
    </location>
</feature>
<feature type="compositionally biased region" description="Basic and acidic residues" evidence="17">
    <location>
        <begin position="423"/>
        <end position="433"/>
    </location>
</feature>
<feature type="compositionally biased region" description="Low complexity" evidence="17">
    <location>
        <begin position="530"/>
        <end position="540"/>
    </location>
</feature>
<reference evidence="19 20" key="1">
    <citation type="journal article" date="2020" name="bioRxiv">
        <title>Sequence and annotation of 42 cannabis genomes reveals extensive copy number variation in cannabinoid synthesis and pathogen resistance genes.</title>
        <authorList>
            <person name="Mckernan K.J."/>
            <person name="Helbert Y."/>
            <person name="Kane L.T."/>
            <person name="Ebling H."/>
            <person name="Zhang L."/>
            <person name="Liu B."/>
            <person name="Eaton Z."/>
            <person name="Mclaughlin S."/>
            <person name="Kingan S."/>
            <person name="Baybayan P."/>
            <person name="Concepcion G."/>
            <person name="Jordan M."/>
            <person name="Riva A."/>
            <person name="Barbazuk W."/>
            <person name="Harkins T."/>
        </authorList>
    </citation>
    <scope>NUCLEOTIDE SEQUENCE [LARGE SCALE GENOMIC DNA]</scope>
    <source>
        <strain evidence="20">cv. Jamaican Lion 4</strain>
        <tissue evidence="19">Leaf</tissue>
    </source>
</reference>
<dbReference type="GO" id="GO:0003924">
    <property type="term" value="F:GTPase activity"/>
    <property type="evidence" value="ECO:0007669"/>
    <property type="project" value="InterPro"/>
</dbReference>
<keyword evidence="13" id="KW-0342">GTP-binding</keyword>